<comment type="pathway">
    <text evidence="3">Carbohydrate biosynthesis; gluconeogenesis.</text>
</comment>
<evidence type="ECO:0000256" key="6">
    <source>
        <dbReference type="ARBA" id="ARBA00022679"/>
    </source>
</evidence>
<evidence type="ECO:0000256" key="3">
    <source>
        <dbReference type="ARBA" id="ARBA00004742"/>
    </source>
</evidence>
<comment type="function">
    <text evidence="2">Catalyzes the phosphorylation of pyruvate to phosphoenolpyruvate.</text>
</comment>
<dbReference type="Pfam" id="PF01326">
    <property type="entry name" value="PPDK_N"/>
    <property type="match status" value="1"/>
</dbReference>
<gene>
    <name evidence="15" type="ORF">MNBD_BACTEROID05-76</name>
</gene>
<dbReference type="PANTHER" id="PTHR43030">
    <property type="entry name" value="PHOSPHOENOLPYRUVATE SYNTHASE"/>
    <property type="match status" value="1"/>
</dbReference>
<sequence>MTIFLRFLILVRDFKKMKYTIPLNKIKRNDYMTVGSKAAFLGEFTKNRHINIQRGFVLPAYVFEAVLVANGAYSSFYKRFYKTNFEDRGDIQSVAHFAERKILGMRIPDFVLAEVVCAVQKLESKILAVRSSAVVEDMAELSCAGQFETVLGGSVDTLEGDIKKVWASMFSYKALLYRVANKRIYDSYGMAVIVQEIIPAQVSGVGFSVNSNSEYEDVYTVEAVLGMGNMLVSGKETPDSYVIAKKEHLLIDVSISVQKKASIFIGDKLTSKKLSRSQGSRMFLSQKDVIVLSKYMKFLEEQLRVPVDIEWAKHGNQITLLQVRSITYKMPHVEIRTHKLVWHKQVQAFLVTEIWAASEKYYAKKNLGIKATADPMFVYNPNSGTDAYYNKDDIRNKPVQLLEFYKNKPALFNKAFKQ</sequence>
<keyword evidence="11" id="KW-0460">Magnesium</keyword>
<evidence type="ECO:0000256" key="10">
    <source>
        <dbReference type="ARBA" id="ARBA00022840"/>
    </source>
</evidence>
<keyword evidence="8" id="KW-0547">Nucleotide-binding</keyword>
<evidence type="ECO:0000256" key="4">
    <source>
        <dbReference type="ARBA" id="ARBA00007837"/>
    </source>
</evidence>
<name>A0A3B0TDY2_9ZZZZ</name>
<evidence type="ECO:0000313" key="15">
    <source>
        <dbReference type="EMBL" id="VAW16831.1"/>
    </source>
</evidence>
<feature type="non-terminal residue" evidence="15">
    <location>
        <position position="418"/>
    </location>
</feature>
<protein>
    <recommendedName>
        <fullName evidence="5">pyruvate, water dikinase</fullName>
        <ecNumber evidence="5">2.7.9.2</ecNumber>
    </recommendedName>
    <alternativeName>
        <fullName evidence="12">Pyruvate, water dikinase</fullName>
    </alternativeName>
</protein>
<proteinExistence type="inferred from homology"/>
<evidence type="ECO:0000259" key="14">
    <source>
        <dbReference type="Pfam" id="PF01326"/>
    </source>
</evidence>
<keyword evidence="7" id="KW-0479">Metal-binding</keyword>
<evidence type="ECO:0000256" key="7">
    <source>
        <dbReference type="ARBA" id="ARBA00022723"/>
    </source>
</evidence>
<keyword evidence="6" id="KW-0808">Transferase</keyword>
<dbReference type="AlphaFoldDB" id="A0A3B0TDY2"/>
<dbReference type="Gene3D" id="3.30.470.20">
    <property type="entry name" value="ATP-grasp fold, B domain"/>
    <property type="match status" value="1"/>
</dbReference>
<evidence type="ECO:0000256" key="2">
    <source>
        <dbReference type="ARBA" id="ARBA00002988"/>
    </source>
</evidence>
<dbReference type="Gene3D" id="3.30.1490.20">
    <property type="entry name" value="ATP-grasp fold, A domain"/>
    <property type="match status" value="1"/>
</dbReference>
<keyword evidence="9" id="KW-0418">Kinase</keyword>
<keyword evidence="10" id="KW-0067">ATP-binding</keyword>
<feature type="domain" description="Pyruvate phosphate dikinase AMP/ATP-binding" evidence="14">
    <location>
        <begin position="33"/>
        <end position="330"/>
    </location>
</feature>
<evidence type="ECO:0000256" key="11">
    <source>
        <dbReference type="ARBA" id="ARBA00022842"/>
    </source>
</evidence>
<dbReference type="InterPro" id="IPR006319">
    <property type="entry name" value="PEP_synth"/>
</dbReference>
<evidence type="ECO:0000256" key="9">
    <source>
        <dbReference type="ARBA" id="ARBA00022777"/>
    </source>
</evidence>
<dbReference type="InterPro" id="IPR013815">
    <property type="entry name" value="ATP_grasp_subdomain_1"/>
</dbReference>
<dbReference type="GO" id="GO:0005524">
    <property type="term" value="F:ATP binding"/>
    <property type="evidence" value="ECO:0007669"/>
    <property type="project" value="UniProtKB-KW"/>
</dbReference>
<evidence type="ECO:0000256" key="12">
    <source>
        <dbReference type="ARBA" id="ARBA00033470"/>
    </source>
</evidence>
<dbReference type="SUPFAM" id="SSF56059">
    <property type="entry name" value="Glutathione synthetase ATP-binding domain-like"/>
    <property type="match status" value="1"/>
</dbReference>
<evidence type="ECO:0000256" key="8">
    <source>
        <dbReference type="ARBA" id="ARBA00022741"/>
    </source>
</evidence>
<comment type="catalytic activity">
    <reaction evidence="13">
        <text>pyruvate + ATP + H2O = phosphoenolpyruvate + AMP + phosphate + 2 H(+)</text>
        <dbReference type="Rhea" id="RHEA:11364"/>
        <dbReference type="ChEBI" id="CHEBI:15361"/>
        <dbReference type="ChEBI" id="CHEBI:15377"/>
        <dbReference type="ChEBI" id="CHEBI:15378"/>
        <dbReference type="ChEBI" id="CHEBI:30616"/>
        <dbReference type="ChEBI" id="CHEBI:43474"/>
        <dbReference type="ChEBI" id="CHEBI:58702"/>
        <dbReference type="ChEBI" id="CHEBI:456215"/>
        <dbReference type="EC" id="2.7.9.2"/>
    </reaction>
</comment>
<dbReference type="InterPro" id="IPR002192">
    <property type="entry name" value="PPDK_AMP/ATP-bd"/>
</dbReference>
<accession>A0A3B0TDY2</accession>
<dbReference type="GO" id="GO:0008986">
    <property type="term" value="F:pyruvate, water dikinase activity"/>
    <property type="evidence" value="ECO:0007669"/>
    <property type="project" value="UniProtKB-EC"/>
</dbReference>
<evidence type="ECO:0000256" key="13">
    <source>
        <dbReference type="ARBA" id="ARBA00047700"/>
    </source>
</evidence>
<evidence type="ECO:0000256" key="1">
    <source>
        <dbReference type="ARBA" id="ARBA00001946"/>
    </source>
</evidence>
<comment type="cofactor">
    <cofactor evidence="1">
        <name>Mg(2+)</name>
        <dbReference type="ChEBI" id="CHEBI:18420"/>
    </cofactor>
</comment>
<dbReference type="EC" id="2.7.9.2" evidence="5"/>
<organism evidence="15">
    <name type="scientific">hydrothermal vent metagenome</name>
    <dbReference type="NCBI Taxonomy" id="652676"/>
    <lineage>
        <taxon>unclassified sequences</taxon>
        <taxon>metagenomes</taxon>
        <taxon>ecological metagenomes</taxon>
    </lineage>
</organism>
<dbReference type="PANTHER" id="PTHR43030:SF1">
    <property type="entry name" value="PHOSPHOENOLPYRUVATE SYNTHASE"/>
    <property type="match status" value="1"/>
</dbReference>
<dbReference type="GO" id="GO:0046872">
    <property type="term" value="F:metal ion binding"/>
    <property type="evidence" value="ECO:0007669"/>
    <property type="project" value="UniProtKB-KW"/>
</dbReference>
<evidence type="ECO:0000256" key="5">
    <source>
        <dbReference type="ARBA" id="ARBA00011996"/>
    </source>
</evidence>
<reference evidence="15" key="1">
    <citation type="submission" date="2018-06" db="EMBL/GenBank/DDBJ databases">
        <authorList>
            <person name="Zhirakovskaya E."/>
        </authorList>
    </citation>
    <scope>NUCLEOTIDE SEQUENCE</scope>
</reference>
<comment type="similarity">
    <text evidence="4">Belongs to the PEP-utilizing enzyme family.</text>
</comment>
<dbReference type="EMBL" id="UOEN01000343">
    <property type="protein sequence ID" value="VAW16831.1"/>
    <property type="molecule type" value="Genomic_DNA"/>
</dbReference>